<dbReference type="PANTHER" id="PTHR48063">
    <property type="entry name" value="LRR RECEPTOR-LIKE KINASE"/>
    <property type="match status" value="1"/>
</dbReference>
<keyword evidence="3" id="KW-0732">Signal</keyword>
<evidence type="ECO:0000256" key="3">
    <source>
        <dbReference type="ARBA" id="ARBA00022729"/>
    </source>
</evidence>
<organism evidence="8 9">
    <name type="scientific">Crotalaria pallida</name>
    <name type="common">Smooth rattlebox</name>
    <name type="synonym">Crotalaria striata</name>
    <dbReference type="NCBI Taxonomy" id="3830"/>
    <lineage>
        <taxon>Eukaryota</taxon>
        <taxon>Viridiplantae</taxon>
        <taxon>Streptophyta</taxon>
        <taxon>Embryophyta</taxon>
        <taxon>Tracheophyta</taxon>
        <taxon>Spermatophyta</taxon>
        <taxon>Magnoliopsida</taxon>
        <taxon>eudicotyledons</taxon>
        <taxon>Gunneridae</taxon>
        <taxon>Pentapetalae</taxon>
        <taxon>rosids</taxon>
        <taxon>fabids</taxon>
        <taxon>Fabales</taxon>
        <taxon>Fabaceae</taxon>
        <taxon>Papilionoideae</taxon>
        <taxon>50 kb inversion clade</taxon>
        <taxon>genistoids sensu lato</taxon>
        <taxon>core genistoids</taxon>
        <taxon>Crotalarieae</taxon>
        <taxon>Crotalaria</taxon>
    </lineage>
</organism>
<evidence type="ECO:0000313" key="9">
    <source>
        <dbReference type="Proteomes" id="UP001372338"/>
    </source>
</evidence>
<evidence type="ECO:0000256" key="7">
    <source>
        <dbReference type="ARBA" id="ARBA00023180"/>
    </source>
</evidence>
<evidence type="ECO:0000256" key="5">
    <source>
        <dbReference type="ARBA" id="ARBA00023136"/>
    </source>
</evidence>
<dbReference type="EMBL" id="JAYWIO010000008">
    <property type="protein sequence ID" value="KAK7245572.1"/>
    <property type="molecule type" value="Genomic_DNA"/>
</dbReference>
<evidence type="ECO:0000256" key="1">
    <source>
        <dbReference type="ARBA" id="ARBA00004479"/>
    </source>
</evidence>
<keyword evidence="9" id="KW-1185">Reference proteome</keyword>
<sequence>MHEGFKFPAFNYESGKYSMTSPGSPSCIKHLELVLKGRTHRYFNQMVKQSIIDLSKNHLSGAIPENLTQLFHLGTLNLSWNQLTGTIPKSIGSLTALESPIPRSMTTLTFLSYLNLSYNNLSGQIPLDAKQGLETCLFWEQLTHSSGSKEMRKNVRVRTASNGNERPVKLTEATKLCISYPGCDYACCGVGNCDDMCQAMHGSLATGKCNRDSVCICRYPC</sequence>
<keyword evidence="7" id="KW-0325">Glycoprotein</keyword>
<comment type="subcellular location">
    <subcellularLocation>
        <location evidence="1">Membrane</location>
        <topology evidence="1">Single-pass type I membrane protein</topology>
    </subcellularLocation>
</comment>
<dbReference type="GO" id="GO:0016020">
    <property type="term" value="C:membrane"/>
    <property type="evidence" value="ECO:0007669"/>
    <property type="project" value="UniProtKB-SubCell"/>
</dbReference>
<name>A0AAN9E9E6_CROPI</name>
<gene>
    <name evidence="8" type="ORF">RIF29_40419</name>
</gene>
<comment type="caution">
    <text evidence="8">The sequence shown here is derived from an EMBL/GenBank/DDBJ whole genome shotgun (WGS) entry which is preliminary data.</text>
</comment>
<keyword evidence="2" id="KW-0812">Transmembrane</keyword>
<reference evidence="8 9" key="1">
    <citation type="submission" date="2024-01" db="EMBL/GenBank/DDBJ databases">
        <title>The genomes of 5 underutilized Papilionoideae crops provide insights into root nodulation and disease resistanc.</title>
        <authorList>
            <person name="Yuan L."/>
        </authorList>
    </citation>
    <scope>NUCLEOTIDE SEQUENCE [LARGE SCALE GENOMIC DNA]</scope>
    <source>
        <strain evidence="8">ZHUSHIDOU_FW_LH</strain>
        <tissue evidence="8">Leaf</tissue>
    </source>
</reference>
<dbReference type="Proteomes" id="UP001372338">
    <property type="component" value="Unassembled WGS sequence"/>
</dbReference>
<dbReference type="InterPro" id="IPR032675">
    <property type="entry name" value="LRR_dom_sf"/>
</dbReference>
<proteinExistence type="predicted"/>
<evidence type="ECO:0000256" key="6">
    <source>
        <dbReference type="ARBA" id="ARBA00023170"/>
    </source>
</evidence>
<dbReference type="InterPro" id="IPR046956">
    <property type="entry name" value="RLP23-like"/>
</dbReference>
<keyword evidence="5" id="KW-0472">Membrane</keyword>
<evidence type="ECO:0000256" key="2">
    <source>
        <dbReference type="ARBA" id="ARBA00022692"/>
    </source>
</evidence>
<dbReference type="PANTHER" id="PTHR48063:SF29">
    <property type="entry name" value="LRR RECEPTOR-LIKE KINASE FAMILY PROTEIN"/>
    <property type="match status" value="1"/>
</dbReference>
<dbReference type="InterPro" id="IPR001611">
    <property type="entry name" value="Leu-rich_rpt"/>
</dbReference>
<accession>A0AAN9E9E6</accession>
<keyword evidence="4" id="KW-1133">Transmembrane helix</keyword>
<evidence type="ECO:0000256" key="4">
    <source>
        <dbReference type="ARBA" id="ARBA00022989"/>
    </source>
</evidence>
<evidence type="ECO:0000313" key="8">
    <source>
        <dbReference type="EMBL" id="KAK7245572.1"/>
    </source>
</evidence>
<keyword evidence="6" id="KW-0675">Receptor</keyword>
<dbReference type="SUPFAM" id="SSF52058">
    <property type="entry name" value="L domain-like"/>
    <property type="match status" value="1"/>
</dbReference>
<dbReference type="AlphaFoldDB" id="A0AAN9E9E6"/>
<dbReference type="Gene3D" id="3.80.10.10">
    <property type="entry name" value="Ribonuclease Inhibitor"/>
    <property type="match status" value="1"/>
</dbReference>
<protein>
    <submittedName>
        <fullName evidence="8">Uncharacterized protein</fullName>
    </submittedName>
</protein>
<dbReference type="Pfam" id="PF00560">
    <property type="entry name" value="LRR_1"/>
    <property type="match status" value="3"/>
</dbReference>